<evidence type="ECO:0000313" key="4">
    <source>
        <dbReference type="Proteomes" id="UP000688947"/>
    </source>
</evidence>
<feature type="coiled-coil region" evidence="1">
    <location>
        <begin position="152"/>
        <end position="186"/>
    </location>
</feature>
<feature type="compositionally biased region" description="Polar residues" evidence="2">
    <location>
        <begin position="253"/>
        <end position="262"/>
    </location>
</feature>
<dbReference type="AlphaFoldDB" id="A0A8T1TUE1"/>
<keyword evidence="1" id="KW-0175">Coiled coil</keyword>
<accession>A0A8T1TUE1</accession>
<sequence>MQVKGQLQHPHVRFRASGRRAYMSLDPDELSPKVEKQTQTELGLVSAGKTLFVTPRLVLGNEESSDTPFVKAFADLRQLIRSPAWKSSLLVVFGHDPERHRDELERKIREDEASEAIDNEQRVFFDTVLAPLIQERETTLVNTIHECVQQEMQTQQLVIQNQQQRITQLTQQIEEWEKQVVHLKGKVDRRVAENNALRKEQYRQLLMLRDIMRTEPGAVSALNEAIATVLAGKQTSSSETTQSNNEQDHSKNSGRGWSANTNTQVLHREKEKWAQRAREAALECQQLRDKVATLTKDNLRYRASESMPWFLKPENAIAERQRIADTMRSYQGNWEEIGDSLVELLNHDILWAAVEQSARRGGKRRSAKGLEAMLTQLDNRTQTASSEQENTSEKDEDPAIHQLGRRRSSELGRLIPCRACNGVGYIHADRDDGANDADSYLRKTLEQVLELKTQLEKVNTHTLALEGQLQLSTMHAAELQEKIHQAELVKSSAVDSCLQTDLDEEEGIDVDEIMRSAYGMDGVVVAVERSIASELPSRFGIMLDGWTNAFEHYIAVFACYEVNDNLPAESHLDFLATMLPRDFGVQLEQCRFIVGDNCSVNRRMATLMEVPQVGCASHRLNLAVQDHMASHEGDLAAIQALMIKLRTLTQSANFGDEVEFDLSMIKRYVELSEFIDVEDDDIMELLPAPAVNKRLRILYQELRDIQSVSKALQGRDVV</sequence>
<gene>
    <name evidence="3" type="ORF">JG687_00016474</name>
</gene>
<evidence type="ECO:0000256" key="2">
    <source>
        <dbReference type="SAM" id="MobiDB-lite"/>
    </source>
</evidence>
<feature type="coiled-coil region" evidence="1">
    <location>
        <begin position="270"/>
        <end position="297"/>
    </location>
</feature>
<feature type="region of interest" description="Disordered" evidence="2">
    <location>
        <begin position="233"/>
        <end position="262"/>
    </location>
</feature>
<dbReference type="Proteomes" id="UP000688947">
    <property type="component" value="Unassembled WGS sequence"/>
</dbReference>
<dbReference type="PANTHER" id="PTHR40866">
    <property type="entry name" value="BED-TYPE DOMAIN-CONTAINING PROTEIN"/>
    <property type="match status" value="1"/>
</dbReference>
<evidence type="ECO:0000313" key="3">
    <source>
        <dbReference type="EMBL" id="KAG6946886.1"/>
    </source>
</evidence>
<dbReference type="EMBL" id="JAENGZ010001660">
    <property type="protein sequence ID" value="KAG6946886.1"/>
    <property type="molecule type" value="Genomic_DNA"/>
</dbReference>
<feature type="region of interest" description="Disordered" evidence="2">
    <location>
        <begin position="375"/>
        <end position="405"/>
    </location>
</feature>
<feature type="compositionally biased region" description="Polar residues" evidence="2">
    <location>
        <begin position="376"/>
        <end position="389"/>
    </location>
</feature>
<organism evidence="3 4">
    <name type="scientific">Phytophthora cactorum</name>
    <dbReference type="NCBI Taxonomy" id="29920"/>
    <lineage>
        <taxon>Eukaryota</taxon>
        <taxon>Sar</taxon>
        <taxon>Stramenopiles</taxon>
        <taxon>Oomycota</taxon>
        <taxon>Peronosporomycetes</taxon>
        <taxon>Peronosporales</taxon>
        <taxon>Peronosporaceae</taxon>
        <taxon>Phytophthora</taxon>
    </lineage>
</organism>
<name>A0A8T1TUE1_9STRA</name>
<comment type="caution">
    <text evidence="3">The sequence shown here is derived from an EMBL/GenBank/DDBJ whole genome shotgun (WGS) entry which is preliminary data.</text>
</comment>
<dbReference type="VEuPathDB" id="FungiDB:PC110_g9149"/>
<proteinExistence type="predicted"/>
<evidence type="ECO:0000256" key="1">
    <source>
        <dbReference type="SAM" id="Coils"/>
    </source>
</evidence>
<dbReference type="VEuPathDB" id="FungiDB:PC110_g9151"/>
<dbReference type="OrthoDB" id="72741at2759"/>
<feature type="compositionally biased region" description="Low complexity" evidence="2">
    <location>
        <begin position="234"/>
        <end position="245"/>
    </location>
</feature>
<dbReference type="PANTHER" id="PTHR40866:SF1">
    <property type="entry name" value="BED-TYPE DOMAIN-CONTAINING PROTEIN"/>
    <property type="match status" value="1"/>
</dbReference>
<protein>
    <submittedName>
        <fullName evidence="3">Uncharacterized protein</fullName>
    </submittedName>
</protein>
<reference evidence="3" key="1">
    <citation type="submission" date="2021-01" db="EMBL/GenBank/DDBJ databases">
        <title>Phytophthora aleatoria, a newly-described species from Pinus radiata is distinct from Phytophthora cactorum isolates based on comparative genomics.</title>
        <authorList>
            <person name="Mcdougal R."/>
            <person name="Panda P."/>
            <person name="Williams N."/>
            <person name="Studholme D.J."/>
        </authorList>
    </citation>
    <scope>NUCLEOTIDE SEQUENCE</scope>
    <source>
        <strain evidence="3">NZFS 3830</strain>
    </source>
</reference>